<keyword evidence="5" id="KW-1185">Reference proteome</keyword>
<accession>A0A261TXE0</accession>
<keyword evidence="4" id="KW-0966">Cell projection</keyword>
<dbReference type="InterPro" id="IPR007809">
    <property type="entry name" value="FlgN-like"/>
</dbReference>
<evidence type="ECO:0000256" key="1">
    <source>
        <dbReference type="ARBA" id="ARBA00002397"/>
    </source>
</evidence>
<dbReference type="InterPro" id="IPR036679">
    <property type="entry name" value="FlgN-like_sf"/>
</dbReference>
<keyword evidence="3" id="KW-1005">Bacterial flagellum biogenesis</keyword>
<proteinExistence type="inferred from homology"/>
<dbReference type="OrthoDB" id="8641527at2"/>
<sequence length="161" mass="17382">MNYADQLKTCLERETALVVEFLSALDTEAEALVDRKAHEALHLATQQKEALAEKLVLLSQQRDALLLALGLSTGHGGTEAAVAMHPELSPIWESLQVHAQEARDRNARNGALIEVNLRSTTESLDMLRQLGGTNSTTYDANGRGKRPGYGAYGGARSIVAT</sequence>
<gene>
    <name evidence="4" type="ORF">CAL25_08230</name>
</gene>
<dbReference type="Pfam" id="PF05130">
    <property type="entry name" value="FlgN"/>
    <property type="match status" value="1"/>
</dbReference>
<evidence type="ECO:0000256" key="3">
    <source>
        <dbReference type="ARBA" id="ARBA00022795"/>
    </source>
</evidence>
<dbReference type="AlphaFoldDB" id="A0A261TXE0"/>
<dbReference type="Gene3D" id="1.20.58.300">
    <property type="entry name" value="FlgN-like"/>
    <property type="match status" value="1"/>
</dbReference>
<dbReference type="SUPFAM" id="SSF140566">
    <property type="entry name" value="FlgN-like"/>
    <property type="match status" value="1"/>
</dbReference>
<keyword evidence="4" id="KW-0969">Cilium</keyword>
<dbReference type="GO" id="GO:0044780">
    <property type="term" value="P:bacterial-type flagellum assembly"/>
    <property type="evidence" value="ECO:0007669"/>
    <property type="project" value="InterPro"/>
</dbReference>
<comment type="function">
    <text evidence="1">Required for the efficient initiation of filament assembly.</text>
</comment>
<evidence type="ECO:0000313" key="5">
    <source>
        <dbReference type="Proteomes" id="UP000216913"/>
    </source>
</evidence>
<evidence type="ECO:0000313" key="4">
    <source>
        <dbReference type="EMBL" id="OZI53927.1"/>
    </source>
</evidence>
<evidence type="ECO:0000256" key="2">
    <source>
        <dbReference type="ARBA" id="ARBA00007703"/>
    </source>
</evidence>
<protein>
    <submittedName>
        <fullName evidence="4">Flagellar protein FlgN</fullName>
    </submittedName>
</protein>
<comment type="similarity">
    <text evidence="2">Belongs to the FlgN family.</text>
</comment>
<comment type="caution">
    <text evidence="4">The sequence shown here is derived from an EMBL/GenBank/DDBJ whole genome shotgun (WGS) entry which is preliminary data.</text>
</comment>
<dbReference type="RefSeq" id="WP_094799427.1">
    <property type="nucleotide sequence ID" value="NZ_NEVN01000004.1"/>
</dbReference>
<dbReference type="EMBL" id="NEVP01000004">
    <property type="protein sequence ID" value="OZI53927.1"/>
    <property type="molecule type" value="Genomic_DNA"/>
</dbReference>
<dbReference type="Proteomes" id="UP000216913">
    <property type="component" value="Unassembled WGS sequence"/>
</dbReference>
<reference evidence="4 5" key="1">
    <citation type="submission" date="2017-05" db="EMBL/GenBank/DDBJ databases">
        <title>Complete and WGS of Bordetella genogroups.</title>
        <authorList>
            <person name="Spilker T."/>
            <person name="LiPuma J."/>
        </authorList>
    </citation>
    <scope>NUCLEOTIDE SEQUENCE [LARGE SCALE GENOMIC DNA]</scope>
    <source>
        <strain evidence="4 5">AU10456</strain>
    </source>
</reference>
<keyword evidence="4" id="KW-0282">Flagellum</keyword>
<name>A0A261TXE0_9BORD</name>
<organism evidence="4 5">
    <name type="scientific">Bordetella genomosp. 5</name>
    <dbReference type="NCBI Taxonomy" id="1395608"/>
    <lineage>
        <taxon>Bacteria</taxon>
        <taxon>Pseudomonadati</taxon>
        <taxon>Pseudomonadota</taxon>
        <taxon>Betaproteobacteria</taxon>
        <taxon>Burkholderiales</taxon>
        <taxon>Alcaligenaceae</taxon>
        <taxon>Bordetella</taxon>
    </lineage>
</organism>